<sequence>MHSSTLSRSCSISGCKHLSRALCICCNQYVCIDHLKDHSNNQNDTQLTSLTTELNILSDRIHYTPLVDSFFLTTLEKWRTDAYRTIDRFYETQPAALELAQHKITVNAYCPGYVETKLIDSVTQEFTKYHGTTQDEVKKNFIQMIPLGRPAQPDDIANFVSYLASRDSDYMTGQSVIVDGGLVLT</sequence>
<dbReference type="SUPFAM" id="SSF51735">
    <property type="entry name" value="NAD(P)-binding Rossmann-fold domains"/>
    <property type="match status" value="1"/>
</dbReference>
<gene>
    <name evidence="4" type="ORF">IZO911_LOCUS7863</name>
</gene>
<comment type="similarity">
    <text evidence="1">Belongs to the short-chain dehydrogenases/reductases (SDR) family.</text>
</comment>
<dbReference type="Proteomes" id="UP000663860">
    <property type="component" value="Unassembled WGS sequence"/>
</dbReference>
<dbReference type="PANTHER" id="PTHR42879:SF2">
    <property type="entry name" value="3-OXOACYL-[ACYL-CARRIER-PROTEIN] REDUCTASE FABG"/>
    <property type="match status" value="1"/>
</dbReference>
<accession>A0A813U448</accession>
<dbReference type="GO" id="GO:0004316">
    <property type="term" value="F:3-oxoacyl-[acyl-carrier-protein] reductase (NADPH) activity"/>
    <property type="evidence" value="ECO:0007669"/>
    <property type="project" value="UniProtKB-EC"/>
</dbReference>
<dbReference type="Pfam" id="PF13561">
    <property type="entry name" value="adh_short_C2"/>
    <property type="match status" value="1"/>
</dbReference>
<dbReference type="InterPro" id="IPR036291">
    <property type="entry name" value="NAD(P)-bd_dom_sf"/>
</dbReference>
<organism evidence="4 5">
    <name type="scientific">Adineta steineri</name>
    <dbReference type="NCBI Taxonomy" id="433720"/>
    <lineage>
        <taxon>Eukaryota</taxon>
        <taxon>Metazoa</taxon>
        <taxon>Spiralia</taxon>
        <taxon>Gnathifera</taxon>
        <taxon>Rotifera</taxon>
        <taxon>Eurotatoria</taxon>
        <taxon>Bdelloidea</taxon>
        <taxon>Adinetida</taxon>
        <taxon>Adinetidae</taxon>
        <taxon>Adineta</taxon>
    </lineage>
</organism>
<dbReference type="EC" id="1.1.1.100" evidence="2"/>
<dbReference type="InterPro" id="IPR002347">
    <property type="entry name" value="SDR_fam"/>
</dbReference>
<evidence type="ECO:0000313" key="5">
    <source>
        <dbReference type="Proteomes" id="UP000663860"/>
    </source>
</evidence>
<dbReference type="AlphaFoldDB" id="A0A813U448"/>
<name>A0A813U448_9BILA</name>
<dbReference type="Gene3D" id="3.40.50.720">
    <property type="entry name" value="NAD(P)-binding Rossmann-like Domain"/>
    <property type="match status" value="1"/>
</dbReference>
<dbReference type="InterPro" id="IPR050259">
    <property type="entry name" value="SDR"/>
</dbReference>
<evidence type="ECO:0000256" key="3">
    <source>
        <dbReference type="ARBA" id="ARBA00048508"/>
    </source>
</evidence>
<evidence type="ECO:0000256" key="2">
    <source>
        <dbReference type="ARBA" id="ARBA00012948"/>
    </source>
</evidence>
<comment type="caution">
    <text evidence="4">The sequence shown here is derived from an EMBL/GenBank/DDBJ whole genome shotgun (WGS) entry which is preliminary data.</text>
</comment>
<proteinExistence type="inferred from homology"/>
<dbReference type="PANTHER" id="PTHR42879">
    <property type="entry name" value="3-OXOACYL-(ACYL-CARRIER-PROTEIN) REDUCTASE"/>
    <property type="match status" value="1"/>
</dbReference>
<reference evidence="4" key="1">
    <citation type="submission" date="2021-02" db="EMBL/GenBank/DDBJ databases">
        <authorList>
            <person name="Nowell W R."/>
        </authorList>
    </citation>
    <scope>NUCLEOTIDE SEQUENCE</scope>
</reference>
<dbReference type="EMBL" id="CAJNOE010000052">
    <property type="protein sequence ID" value="CAF0818478.1"/>
    <property type="molecule type" value="Genomic_DNA"/>
</dbReference>
<protein>
    <recommendedName>
        <fullName evidence="2">3-oxoacyl-[acyl-carrier-protein] reductase</fullName>
        <ecNumber evidence="2">1.1.1.100</ecNumber>
    </recommendedName>
</protein>
<evidence type="ECO:0000256" key="1">
    <source>
        <dbReference type="ARBA" id="ARBA00006484"/>
    </source>
</evidence>
<dbReference type="PRINTS" id="PR00081">
    <property type="entry name" value="GDHRDH"/>
</dbReference>
<evidence type="ECO:0000313" key="4">
    <source>
        <dbReference type="EMBL" id="CAF0818478.1"/>
    </source>
</evidence>
<comment type="catalytic activity">
    <reaction evidence="3">
        <text>a (3R)-hydroxyacyl-[ACP] + NADP(+) = a 3-oxoacyl-[ACP] + NADPH + H(+)</text>
        <dbReference type="Rhea" id="RHEA:17397"/>
        <dbReference type="Rhea" id="RHEA-COMP:9916"/>
        <dbReference type="Rhea" id="RHEA-COMP:9945"/>
        <dbReference type="ChEBI" id="CHEBI:15378"/>
        <dbReference type="ChEBI" id="CHEBI:57783"/>
        <dbReference type="ChEBI" id="CHEBI:58349"/>
        <dbReference type="ChEBI" id="CHEBI:78776"/>
        <dbReference type="ChEBI" id="CHEBI:78827"/>
        <dbReference type="EC" id="1.1.1.100"/>
    </reaction>
</comment>